<evidence type="ECO:0008006" key="4">
    <source>
        <dbReference type="Google" id="ProtNLM"/>
    </source>
</evidence>
<dbReference type="Proteomes" id="UP001596958">
    <property type="component" value="Unassembled WGS sequence"/>
</dbReference>
<evidence type="ECO:0000313" key="3">
    <source>
        <dbReference type="Proteomes" id="UP001596958"/>
    </source>
</evidence>
<dbReference type="EMBL" id="JBHTHU010000006">
    <property type="protein sequence ID" value="MFD0750477.1"/>
    <property type="molecule type" value="Genomic_DNA"/>
</dbReference>
<organism evidence="2 3">
    <name type="scientific">Mucilaginibacter calamicampi</name>
    <dbReference type="NCBI Taxonomy" id="1302352"/>
    <lineage>
        <taxon>Bacteria</taxon>
        <taxon>Pseudomonadati</taxon>
        <taxon>Bacteroidota</taxon>
        <taxon>Sphingobacteriia</taxon>
        <taxon>Sphingobacteriales</taxon>
        <taxon>Sphingobacteriaceae</taxon>
        <taxon>Mucilaginibacter</taxon>
    </lineage>
</organism>
<keyword evidence="3" id="KW-1185">Reference proteome</keyword>
<feature type="region of interest" description="Disordered" evidence="1">
    <location>
        <begin position="553"/>
        <end position="597"/>
    </location>
</feature>
<feature type="compositionally biased region" description="Basic and acidic residues" evidence="1">
    <location>
        <begin position="555"/>
        <end position="573"/>
    </location>
</feature>
<name>A0ABW2YYJ3_9SPHI</name>
<reference evidence="3" key="1">
    <citation type="journal article" date="2019" name="Int. J. Syst. Evol. Microbiol.">
        <title>The Global Catalogue of Microorganisms (GCM) 10K type strain sequencing project: providing services to taxonomists for standard genome sequencing and annotation.</title>
        <authorList>
            <consortium name="The Broad Institute Genomics Platform"/>
            <consortium name="The Broad Institute Genome Sequencing Center for Infectious Disease"/>
            <person name="Wu L."/>
            <person name="Ma J."/>
        </authorList>
    </citation>
    <scope>NUCLEOTIDE SEQUENCE [LARGE SCALE GENOMIC DNA]</scope>
    <source>
        <strain evidence="3">CCUG 63418</strain>
    </source>
</reference>
<evidence type="ECO:0000313" key="2">
    <source>
        <dbReference type="EMBL" id="MFD0750477.1"/>
    </source>
</evidence>
<protein>
    <recommendedName>
        <fullName evidence="4">AsmA-like C-terminal domain-containing protein</fullName>
    </recommendedName>
</protein>
<feature type="compositionally biased region" description="Basic residues" evidence="1">
    <location>
        <begin position="574"/>
        <end position="597"/>
    </location>
</feature>
<comment type="caution">
    <text evidence="2">The sequence shown here is derived from an EMBL/GenBank/DDBJ whole genome shotgun (WGS) entry which is preliminary data.</text>
</comment>
<sequence length="597" mass="67545">MPISFLKTKRSRIIAAAIIIPVVLLLVAALLINTLLSPVLARKVRNAVIKGSDSLYRADFSDAQLHILQGKVMLYNVSLIPDTAVYRRKMKLGTAPNNLIRLNARRIVVSEIHPFKLYFNKVIDIGRIAINSPHIQVSYALNHTKDTTEKDHRTAWQKLSKSFKSAHVGDIFLDNISFKYDDHSGNKVAVSEIKQMNLHAHDLLIDSATQTDRTRLLYCKDVSGDVENYSGRTANGLYTYSLKRLKLSTATAKVIITGFKFDPVEADVFFSKSRKDKFEVRLDSVQLNNFDFLSYHKYRSFAAGSIVINSGVLDLYNNPNKIKIYKEKLETFPNVALYKLNTDLKIDTIDIKKLNIAYSELGKKSHKTGTIVFAGTSAHIRNVTTNPNALNKDSIATAKINTWFMGKGKLNISFRFNLRASSAPYSIKGHLGPMSLQAVNKITMPLSMVKITEGTLKSYDFDIYGNAKISHGHIALLYNDVKVRLLRVNEDNLLYSRKLIPTLFANLFIIKHNNPDKPGETPRTFNVVYSRPKDSPFFKTVWTTMLKGLKPTMGLDEKTESSVNKRMDDMNQKKKDRAQKKKDKAEKKKNKKYPFGA</sequence>
<proteinExistence type="predicted"/>
<dbReference type="RefSeq" id="WP_377099780.1">
    <property type="nucleotide sequence ID" value="NZ_JBHTHU010000006.1"/>
</dbReference>
<evidence type="ECO:0000256" key="1">
    <source>
        <dbReference type="SAM" id="MobiDB-lite"/>
    </source>
</evidence>
<accession>A0ABW2YYJ3</accession>
<gene>
    <name evidence="2" type="ORF">ACFQZS_10010</name>
</gene>